<reference evidence="2" key="1">
    <citation type="submission" date="2018-02" db="EMBL/GenBank/DDBJ databases">
        <title>Rhizophora mucronata_Transcriptome.</title>
        <authorList>
            <person name="Meera S.P."/>
            <person name="Sreeshan A."/>
            <person name="Augustine A."/>
        </authorList>
    </citation>
    <scope>NUCLEOTIDE SEQUENCE</scope>
    <source>
        <tissue evidence="2">Leaf</tissue>
    </source>
</reference>
<evidence type="ECO:0000313" key="2">
    <source>
        <dbReference type="EMBL" id="MBX66080.1"/>
    </source>
</evidence>
<dbReference type="EMBL" id="GGEC01085596">
    <property type="protein sequence ID" value="MBX66080.1"/>
    <property type="molecule type" value="Transcribed_RNA"/>
</dbReference>
<feature type="region of interest" description="Disordered" evidence="1">
    <location>
        <begin position="1"/>
        <end position="22"/>
    </location>
</feature>
<organism evidence="2">
    <name type="scientific">Rhizophora mucronata</name>
    <name type="common">Asiatic mangrove</name>
    <dbReference type="NCBI Taxonomy" id="61149"/>
    <lineage>
        <taxon>Eukaryota</taxon>
        <taxon>Viridiplantae</taxon>
        <taxon>Streptophyta</taxon>
        <taxon>Embryophyta</taxon>
        <taxon>Tracheophyta</taxon>
        <taxon>Spermatophyta</taxon>
        <taxon>Magnoliopsida</taxon>
        <taxon>eudicotyledons</taxon>
        <taxon>Gunneridae</taxon>
        <taxon>Pentapetalae</taxon>
        <taxon>rosids</taxon>
        <taxon>fabids</taxon>
        <taxon>Malpighiales</taxon>
        <taxon>Rhizophoraceae</taxon>
        <taxon>Rhizophora</taxon>
    </lineage>
</organism>
<accession>A0A2P2QGA2</accession>
<evidence type="ECO:0000256" key="1">
    <source>
        <dbReference type="SAM" id="MobiDB-lite"/>
    </source>
</evidence>
<proteinExistence type="predicted"/>
<protein>
    <submittedName>
        <fullName evidence="2">Uncharacterized protein</fullName>
    </submittedName>
</protein>
<dbReference type="AlphaFoldDB" id="A0A2P2QGA2"/>
<name>A0A2P2QGA2_RHIMU</name>
<sequence length="22" mass="2381">MISISNNTVKKKSGGYSPNINK</sequence>